<evidence type="ECO:0000259" key="18">
    <source>
        <dbReference type="PROSITE" id="PS50110"/>
    </source>
</evidence>
<dbReference type="InterPro" id="IPR000014">
    <property type="entry name" value="PAS"/>
</dbReference>
<evidence type="ECO:0000256" key="11">
    <source>
        <dbReference type="ARBA" id="ARBA00022989"/>
    </source>
</evidence>
<dbReference type="Gene3D" id="1.20.120.160">
    <property type="entry name" value="HPT domain"/>
    <property type="match status" value="1"/>
</dbReference>
<dbReference type="PANTHER" id="PTHR45339:SF1">
    <property type="entry name" value="HYBRID SIGNAL TRANSDUCTION HISTIDINE KINASE J"/>
    <property type="match status" value="1"/>
</dbReference>
<dbReference type="PROSITE" id="PS50894">
    <property type="entry name" value="HPT"/>
    <property type="match status" value="1"/>
</dbReference>
<dbReference type="Gene3D" id="3.30.450.20">
    <property type="entry name" value="PAS domain"/>
    <property type="match status" value="3"/>
</dbReference>
<evidence type="ECO:0000259" key="21">
    <source>
        <dbReference type="PROSITE" id="PS50894"/>
    </source>
</evidence>
<evidence type="ECO:0000256" key="8">
    <source>
        <dbReference type="ARBA" id="ARBA00022741"/>
    </source>
</evidence>
<reference evidence="22 23" key="1">
    <citation type="journal article" date="2022" name="Front. Microbiol.">
        <title>High genomic differentiation and limited gene flow indicate recent cryptic speciation within the genus Laspinema (cyanobacteria).</title>
        <authorList>
            <person name="Stanojkovic A."/>
            <person name="Skoupy S."/>
            <person name="Skaloud P."/>
            <person name="Dvorak P."/>
        </authorList>
    </citation>
    <scope>NUCLEOTIDE SEQUENCE [LARGE SCALE GENOMIC DNA]</scope>
    <source>
        <strain evidence="22 23">D2a</strain>
    </source>
</reference>
<dbReference type="CDD" id="cd00088">
    <property type="entry name" value="HPT"/>
    <property type="match status" value="1"/>
</dbReference>
<dbReference type="Pfam" id="PF02518">
    <property type="entry name" value="HATPase_c"/>
    <property type="match status" value="1"/>
</dbReference>
<keyword evidence="6" id="KW-0808">Transferase</keyword>
<dbReference type="CDD" id="cd00082">
    <property type="entry name" value="HisKA"/>
    <property type="match status" value="1"/>
</dbReference>
<dbReference type="EMBL" id="JAMXFF010000011">
    <property type="protein sequence ID" value="MCT7966505.1"/>
    <property type="molecule type" value="Genomic_DNA"/>
</dbReference>
<dbReference type="Gene3D" id="3.30.565.10">
    <property type="entry name" value="Histidine kinase-like ATPase, C-terminal domain"/>
    <property type="match status" value="1"/>
</dbReference>
<keyword evidence="23" id="KW-1185">Reference proteome</keyword>
<evidence type="ECO:0000256" key="12">
    <source>
        <dbReference type="ARBA" id="ARBA00023012"/>
    </source>
</evidence>
<dbReference type="PROSITE" id="PS50109">
    <property type="entry name" value="HIS_KIN"/>
    <property type="match status" value="1"/>
</dbReference>
<dbReference type="InterPro" id="IPR000700">
    <property type="entry name" value="PAS-assoc_C"/>
</dbReference>
<evidence type="ECO:0000256" key="7">
    <source>
        <dbReference type="ARBA" id="ARBA00022692"/>
    </source>
</evidence>
<protein>
    <recommendedName>
        <fullName evidence="3">histidine kinase</fullName>
        <ecNumber evidence="3">2.7.13.3</ecNumber>
    </recommendedName>
</protein>
<feature type="coiled-coil region" evidence="16">
    <location>
        <begin position="739"/>
        <end position="775"/>
    </location>
</feature>
<evidence type="ECO:0000256" key="10">
    <source>
        <dbReference type="ARBA" id="ARBA00022840"/>
    </source>
</evidence>
<keyword evidence="5 15" id="KW-0597">Phosphoprotein</keyword>
<dbReference type="InterPro" id="IPR035965">
    <property type="entry name" value="PAS-like_dom_sf"/>
</dbReference>
<dbReference type="InterPro" id="IPR004358">
    <property type="entry name" value="Sig_transdc_His_kin-like_C"/>
</dbReference>
<feature type="domain" description="HPt" evidence="21">
    <location>
        <begin position="1244"/>
        <end position="1337"/>
    </location>
</feature>
<feature type="modified residue" description="4-aspartylphosphate" evidence="15">
    <location>
        <position position="1120"/>
    </location>
</feature>
<dbReference type="Gene3D" id="1.10.287.130">
    <property type="match status" value="1"/>
</dbReference>
<dbReference type="InterPro" id="IPR036097">
    <property type="entry name" value="HisK_dim/P_sf"/>
</dbReference>
<accession>A0ABT2MP42</accession>
<dbReference type="SMART" id="SM00065">
    <property type="entry name" value="GAF"/>
    <property type="match status" value="2"/>
</dbReference>
<keyword evidence="7" id="KW-0812">Transmembrane</keyword>
<feature type="domain" description="PAC" evidence="20">
    <location>
        <begin position="243"/>
        <end position="293"/>
    </location>
</feature>
<dbReference type="SMART" id="SM00091">
    <property type="entry name" value="PAS"/>
    <property type="match status" value="3"/>
</dbReference>
<dbReference type="RefSeq" id="WP_368006149.1">
    <property type="nucleotide sequence ID" value="NZ_JAMXFF010000011.1"/>
</dbReference>
<dbReference type="InterPro" id="IPR011006">
    <property type="entry name" value="CheY-like_superfamily"/>
</dbReference>
<comment type="caution">
    <text evidence="22">The sequence shown here is derived from an EMBL/GenBank/DDBJ whole genome shotgun (WGS) entry which is preliminary data.</text>
</comment>
<keyword evidence="13" id="KW-0472">Membrane</keyword>
<dbReference type="SMART" id="SM00387">
    <property type="entry name" value="HATPase_c"/>
    <property type="match status" value="1"/>
</dbReference>
<dbReference type="InterPro" id="IPR036890">
    <property type="entry name" value="HATPase_C_sf"/>
</dbReference>
<evidence type="ECO:0000256" key="16">
    <source>
        <dbReference type="SAM" id="Coils"/>
    </source>
</evidence>
<dbReference type="CDD" id="cd17546">
    <property type="entry name" value="REC_hyHK_CKI1_RcsC-like"/>
    <property type="match status" value="1"/>
</dbReference>
<evidence type="ECO:0000256" key="3">
    <source>
        <dbReference type="ARBA" id="ARBA00012438"/>
    </source>
</evidence>
<dbReference type="InterPro" id="IPR003661">
    <property type="entry name" value="HisK_dim/P_dom"/>
</dbReference>
<comment type="catalytic activity">
    <reaction evidence="1">
        <text>ATP + protein L-histidine = ADP + protein N-phospho-L-histidine.</text>
        <dbReference type="EC" id="2.7.13.3"/>
    </reaction>
</comment>
<dbReference type="SUPFAM" id="SSF47226">
    <property type="entry name" value="Histidine-containing phosphotransfer domain, HPT domain"/>
    <property type="match status" value="1"/>
</dbReference>
<comment type="subcellular location">
    <subcellularLocation>
        <location evidence="2">Cell membrane</location>
        <topology evidence="2">Multi-pass membrane protein</topology>
    </subcellularLocation>
</comment>
<sequence length="1343" mass="148940">MQWIGIFCGLIVGAIAGYLWSKRMHCIGKWDPSAIASLPDNIAPIVPAQLHSRLINREILYRRIFEENPAVQLITDPETGMILDATIAASEFYGYGIEALKQLKLEELHAVRDRQGAIATEEAREGVPEGSHLVGGDQQSWEIQTKRIDIDEIGVNLSRVHDITSQQQLEAAQQREERYRCLVAATCEGILLHDRGIIIDVNRVLAEMLGYEKAELIGTSGVMLVTPEYREIVSQNIQNQSDRPYLVVALRKDGSTFPAELHPKMIEYQNRLVRVVAVRDITERHQVEEELRQARDQLRAVLDSVPGSIAWIDSNLTYLGINRYLARSFNIQPETFIGQPIGVLESGTQIQDFVQEFFKSSESETSVEMEWEVDGLPWHYLVVAQKYLGGKAAVFAGFDLTWRKQAERELRFSEASIRALYEVSADPALSFDQRLQRLLELGCEWFELELGLLGRFEGDRLEVIAAHPPSCAIVPGTVLTGDRPGSDVLEAALGISGIQSPVGDEGESDPPASMNPTPAYFGTPVTVAGQIYGSLSFSSSHPRRRPFTAVEQELLKLMAQWIGGELERQQAATALAQAFHRSLLLRQITQKIRQSLDTHQILQTTATQLGQALQVDRCLLHRYQILPEAQLYCVTEYLTPGVSSLLNLEIPIRGNPLVERLIEQDRAIALDDMQDNSVRSIICPVFKELGVRSLMAIRTSYQGEPNGAIALQQCQGLRQWREDEIALLEAVADQVGIALAQAELLERETQQRQQLAEQNLALDRAKQLAEVANQAKSEFLAMMSHEIRTPINGVIGMTDLLLDTAQTQQQRQWTETIRNSSESLLRIINDILDLSKIESGKLEFDERPFSLPDCIARAVSVLAPQATARGIRLVTQINPETPSQIMGDRTRLQQILVNLLGNAVKFTEVGEAIVSVSASALPEDLLATDNRLSCRYRIQFQVQDTGIGIPPEGMHRLFESFSQVDLSTSRRYGGTGLGLAISKRLCEAMGGQMWVESMGTCGGNPPENWPVQPFSSGSQVPGSTFYFTIVTRACPQAQIEKSPPLQRSETLHPVQPRAVVAQSSPPKLPLRILLAEDNPVNQEVAMRTLEKIGYRADLVQNGLEALEALRRQPYDLVLMDIEMPQMDGLTATKRIREEWQNRPEPAPKIIAITAYAMEGDRQKCFAAGMDGYITKPFRIKALASALEQIQSGCAQTDSGDQMQSTFISDHLFGSNPPPPRDGEGEAVLDRQILNSLRDMAGPKAAAMLSLIIGNYLEDAPERLQEMREAVAQGNPEGLRQAAHSMRSSSANLGALTLANLFKELENLGRAGTTANAQALLTQVEKEYENVITALELEGKQNNS</sequence>
<evidence type="ECO:0000256" key="13">
    <source>
        <dbReference type="ARBA" id="ARBA00023136"/>
    </source>
</evidence>
<keyword evidence="11" id="KW-1133">Transmembrane helix</keyword>
<keyword evidence="10" id="KW-0067">ATP-binding</keyword>
<dbReference type="CDD" id="cd16922">
    <property type="entry name" value="HATPase_EvgS-ArcB-TorS-like"/>
    <property type="match status" value="1"/>
</dbReference>
<evidence type="ECO:0000256" key="4">
    <source>
        <dbReference type="ARBA" id="ARBA00022475"/>
    </source>
</evidence>
<feature type="domain" description="PAS" evidence="19">
    <location>
        <begin position="190"/>
        <end position="244"/>
    </location>
</feature>
<dbReference type="InterPro" id="IPR005467">
    <property type="entry name" value="His_kinase_dom"/>
</dbReference>
<dbReference type="Pfam" id="PF01627">
    <property type="entry name" value="Hpt"/>
    <property type="match status" value="1"/>
</dbReference>
<organism evidence="22 23">
    <name type="scientific">Laspinema palackyanum D2a</name>
    <dbReference type="NCBI Taxonomy" id="2953684"/>
    <lineage>
        <taxon>Bacteria</taxon>
        <taxon>Bacillati</taxon>
        <taxon>Cyanobacteriota</taxon>
        <taxon>Cyanophyceae</taxon>
        <taxon>Oscillatoriophycideae</taxon>
        <taxon>Oscillatoriales</taxon>
        <taxon>Laspinemataceae</taxon>
        <taxon>Laspinema</taxon>
        <taxon>Laspinema palackyanum</taxon>
    </lineage>
</organism>
<keyword evidence="9" id="KW-0418">Kinase</keyword>
<dbReference type="InterPro" id="IPR003594">
    <property type="entry name" value="HATPase_dom"/>
</dbReference>
<dbReference type="Pfam" id="PF00512">
    <property type="entry name" value="HisKA"/>
    <property type="match status" value="1"/>
</dbReference>
<dbReference type="InterPro" id="IPR003018">
    <property type="entry name" value="GAF"/>
</dbReference>
<dbReference type="PRINTS" id="PR00344">
    <property type="entry name" value="BCTRLSENSOR"/>
</dbReference>
<dbReference type="InterPro" id="IPR008207">
    <property type="entry name" value="Sig_transdc_His_kin_Hpt_dom"/>
</dbReference>
<dbReference type="Proteomes" id="UP001525890">
    <property type="component" value="Unassembled WGS sequence"/>
</dbReference>
<feature type="domain" description="Histidine kinase" evidence="17">
    <location>
        <begin position="782"/>
        <end position="997"/>
    </location>
</feature>
<proteinExistence type="predicted"/>
<dbReference type="InterPro" id="IPR036641">
    <property type="entry name" value="HPT_dom_sf"/>
</dbReference>
<evidence type="ECO:0000256" key="9">
    <source>
        <dbReference type="ARBA" id="ARBA00022777"/>
    </source>
</evidence>
<dbReference type="Pfam" id="PF01590">
    <property type="entry name" value="GAF"/>
    <property type="match status" value="1"/>
</dbReference>
<evidence type="ECO:0000313" key="22">
    <source>
        <dbReference type="EMBL" id="MCT7966505.1"/>
    </source>
</evidence>
<evidence type="ECO:0000256" key="1">
    <source>
        <dbReference type="ARBA" id="ARBA00000085"/>
    </source>
</evidence>
<keyword evidence="4" id="KW-1003">Cell membrane</keyword>
<evidence type="ECO:0000256" key="2">
    <source>
        <dbReference type="ARBA" id="ARBA00004651"/>
    </source>
</evidence>
<dbReference type="PROSITE" id="PS50113">
    <property type="entry name" value="PAC"/>
    <property type="match status" value="1"/>
</dbReference>
<dbReference type="Pfam" id="PF00072">
    <property type="entry name" value="Response_reg"/>
    <property type="match status" value="1"/>
</dbReference>
<evidence type="ECO:0000256" key="6">
    <source>
        <dbReference type="ARBA" id="ARBA00022679"/>
    </source>
</evidence>
<dbReference type="SUPFAM" id="SSF55781">
    <property type="entry name" value="GAF domain-like"/>
    <property type="match status" value="2"/>
</dbReference>
<evidence type="ECO:0000256" key="5">
    <source>
        <dbReference type="ARBA" id="ARBA00022553"/>
    </source>
</evidence>
<dbReference type="SUPFAM" id="SSF47384">
    <property type="entry name" value="Homodimeric domain of signal transducing histidine kinase"/>
    <property type="match status" value="1"/>
</dbReference>
<dbReference type="SMART" id="SM00448">
    <property type="entry name" value="REC"/>
    <property type="match status" value="1"/>
</dbReference>
<name>A0ABT2MP42_9CYAN</name>
<gene>
    <name evidence="22" type="ORF">NG799_09195</name>
</gene>
<dbReference type="SUPFAM" id="SSF55874">
    <property type="entry name" value="ATPase domain of HSP90 chaperone/DNA topoisomerase II/histidine kinase"/>
    <property type="match status" value="1"/>
</dbReference>
<dbReference type="SUPFAM" id="SSF52172">
    <property type="entry name" value="CheY-like"/>
    <property type="match status" value="1"/>
</dbReference>
<keyword evidence="12" id="KW-0902">Two-component regulatory system</keyword>
<dbReference type="Gene3D" id="3.40.50.2300">
    <property type="match status" value="1"/>
</dbReference>
<dbReference type="EC" id="2.7.13.3" evidence="3"/>
<dbReference type="InterPro" id="IPR029016">
    <property type="entry name" value="GAF-like_dom_sf"/>
</dbReference>
<evidence type="ECO:0000259" key="20">
    <source>
        <dbReference type="PROSITE" id="PS50113"/>
    </source>
</evidence>
<evidence type="ECO:0000313" key="23">
    <source>
        <dbReference type="Proteomes" id="UP001525890"/>
    </source>
</evidence>
<dbReference type="CDD" id="cd00130">
    <property type="entry name" value="PAS"/>
    <property type="match status" value="1"/>
</dbReference>
<feature type="modified residue" description="Phosphohistidine" evidence="14">
    <location>
        <position position="1283"/>
    </location>
</feature>
<feature type="domain" description="Response regulatory" evidence="18">
    <location>
        <begin position="1071"/>
        <end position="1190"/>
    </location>
</feature>
<dbReference type="PROSITE" id="PS50112">
    <property type="entry name" value="PAS"/>
    <property type="match status" value="1"/>
</dbReference>
<dbReference type="Pfam" id="PF13426">
    <property type="entry name" value="PAS_9"/>
    <property type="match status" value="1"/>
</dbReference>
<dbReference type="SMART" id="SM00388">
    <property type="entry name" value="HisKA"/>
    <property type="match status" value="1"/>
</dbReference>
<evidence type="ECO:0000256" key="14">
    <source>
        <dbReference type="PROSITE-ProRule" id="PRU00110"/>
    </source>
</evidence>
<dbReference type="Gene3D" id="3.30.450.40">
    <property type="match status" value="2"/>
</dbReference>
<dbReference type="SUPFAM" id="SSF55785">
    <property type="entry name" value="PYP-like sensor domain (PAS domain)"/>
    <property type="match status" value="2"/>
</dbReference>
<dbReference type="NCBIfam" id="TIGR00229">
    <property type="entry name" value="sensory_box"/>
    <property type="match status" value="1"/>
</dbReference>
<keyword evidence="8" id="KW-0547">Nucleotide-binding</keyword>
<evidence type="ECO:0000259" key="19">
    <source>
        <dbReference type="PROSITE" id="PS50112"/>
    </source>
</evidence>
<dbReference type="InterPro" id="IPR001789">
    <property type="entry name" value="Sig_transdc_resp-reg_receiver"/>
</dbReference>
<keyword evidence="16" id="KW-0175">Coiled coil</keyword>
<evidence type="ECO:0000256" key="15">
    <source>
        <dbReference type="PROSITE-ProRule" id="PRU00169"/>
    </source>
</evidence>
<dbReference type="PANTHER" id="PTHR45339">
    <property type="entry name" value="HYBRID SIGNAL TRANSDUCTION HISTIDINE KINASE J"/>
    <property type="match status" value="1"/>
</dbReference>
<dbReference type="PROSITE" id="PS50110">
    <property type="entry name" value="RESPONSE_REGULATORY"/>
    <property type="match status" value="1"/>
</dbReference>
<evidence type="ECO:0000259" key="17">
    <source>
        <dbReference type="PROSITE" id="PS50109"/>
    </source>
</evidence>